<proteinExistence type="predicted"/>
<dbReference type="RefSeq" id="WP_146404002.1">
    <property type="nucleotide sequence ID" value="NZ_SJPJ01000002.1"/>
</dbReference>
<sequence>MHASRDASIFVSMGDTGSEHSPETRGISMIPGIGEAECEALSNDAALRSVVQAWSTLNQPIREMIAILVRQCGTGFGV</sequence>
<name>A0A5C5YMT0_9BACT</name>
<organism evidence="2 3">
    <name type="scientific">Novipirellula herctigrandis</name>
    <dbReference type="NCBI Taxonomy" id="2527986"/>
    <lineage>
        <taxon>Bacteria</taxon>
        <taxon>Pseudomonadati</taxon>
        <taxon>Planctomycetota</taxon>
        <taxon>Planctomycetia</taxon>
        <taxon>Pirellulales</taxon>
        <taxon>Pirellulaceae</taxon>
        <taxon>Novipirellula</taxon>
    </lineage>
</organism>
<dbReference type="Proteomes" id="UP000315010">
    <property type="component" value="Unassembled WGS sequence"/>
</dbReference>
<dbReference type="EMBL" id="SJPJ01000002">
    <property type="protein sequence ID" value="TWT76193.1"/>
    <property type="molecule type" value="Genomic_DNA"/>
</dbReference>
<reference evidence="2 3" key="1">
    <citation type="submission" date="2019-02" db="EMBL/GenBank/DDBJ databases">
        <title>Deep-cultivation of Planctomycetes and their phenomic and genomic characterization uncovers novel biology.</title>
        <authorList>
            <person name="Wiegand S."/>
            <person name="Jogler M."/>
            <person name="Boedeker C."/>
            <person name="Pinto D."/>
            <person name="Vollmers J."/>
            <person name="Rivas-Marin E."/>
            <person name="Kohn T."/>
            <person name="Peeters S.H."/>
            <person name="Heuer A."/>
            <person name="Rast P."/>
            <person name="Oberbeckmann S."/>
            <person name="Bunk B."/>
            <person name="Jeske O."/>
            <person name="Meyerdierks A."/>
            <person name="Storesund J.E."/>
            <person name="Kallscheuer N."/>
            <person name="Luecker S."/>
            <person name="Lage O.M."/>
            <person name="Pohl T."/>
            <person name="Merkel B.J."/>
            <person name="Hornburger P."/>
            <person name="Mueller R.-W."/>
            <person name="Bruemmer F."/>
            <person name="Labrenz M."/>
            <person name="Spormann A.M."/>
            <person name="Op Den Camp H."/>
            <person name="Overmann J."/>
            <person name="Amann R."/>
            <person name="Jetten M.S.M."/>
            <person name="Mascher T."/>
            <person name="Medema M.H."/>
            <person name="Devos D.P."/>
            <person name="Kaster A.-K."/>
            <person name="Ovreas L."/>
            <person name="Rohde M."/>
            <person name="Galperin M.Y."/>
            <person name="Jogler C."/>
        </authorList>
    </citation>
    <scope>NUCLEOTIDE SEQUENCE [LARGE SCALE GENOMIC DNA]</scope>
    <source>
        <strain evidence="2 3">CA13</strain>
    </source>
</reference>
<feature type="region of interest" description="Disordered" evidence="1">
    <location>
        <begin position="1"/>
        <end position="25"/>
    </location>
</feature>
<evidence type="ECO:0000256" key="1">
    <source>
        <dbReference type="SAM" id="MobiDB-lite"/>
    </source>
</evidence>
<accession>A0A5C5YMT0</accession>
<dbReference type="AlphaFoldDB" id="A0A5C5YMT0"/>
<dbReference type="OrthoDB" id="9917339at2"/>
<comment type="caution">
    <text evidence="2">The sequence shown here is derived from an EMBL/GenBank/DDBJ whole genome shotgun (WGS) entry which is preliminary data.</text>
</comment>
<evidence type="ECO:0000313" key="2">
    <source>
        <dbReference type="EMBL" id="TWT76193.1"/>
    </source>
</evidence>
<protein>
    <submittedName>
        <fullName evidence="2">Uncharacterized protein</fullName>
    </submittedName>
</protein>
<gene>
    <name evidence="2" type="ORF">CA13_66840</name>
</gene>
<keyword evidence="3" id="KW-1185">Reference proteome</keyword>
<evidence type="ECO:0000313" key="3">
    <source>
        <dbReference type="Proteomes" id="UP000315010"/>
    </source>
</evidence>